<evidence type="ECO:0000259" key="5">
    <source>
        <dbReference type="Pfam" id="PF00151"/>
    </source>
</evidence>
<dbReference type="OrthoDB" id="199913at2759"/>
<comment type="subcellular location">
    <subcellularLocation>
        <location evidence="1">Secreted</location>
    </subcellularLocation>
</comment>
<reference evidence="6" key="1">
    <citation type="submission" date="2021-12" db="EMBL/GenBank/DDBJ databases">
        <authorList>
            <person name="King R."/>
        </authorList>
    </citation>
    <scope>NUCLEOTIDE SEQUENCE</scope>
</reference>
<dbReference type="AlphaFoldDB" id="A0A9P0FJ48"/>
<dbReference type="PANTHER" id="PTHR11610:SF169">
    <property type="entry name" value="GH15759P-RELATED"/>
    <property type="match status" value="1"/>
</dbReference>
<dbReference type="PANTHER" id="PTHR11610">
    <property type="entry name" value="LIPASE"/>
    <property type="match status" value="1"/>
</dbReference>
<feature type="domain" description="Lipase" evidence="5">
    <location>
        <begin position="27"/>
        <end position="227"/>
    </location>
</feature>
<name>A0A9P0FJ48_BRAAE</name>
<gene>
    <name evidence="6" type="ORF">MELIAE_LOCUS9299</name>
</gene>
<accession>A0A9P0FJ48</accession>
<dbReference type="GO" id="GO:0005615">
    <property type="term" value="C:extracellular space"/>
    <property type="evidence" value="ECO:0007669"/>
    <property type="project" value="TreeGrafter"/>
</dbReference>
<evidence type="ECO:0000256" key="1">
    <source>
        <dbReference type="ARBA" id="ARBA00004613"/>
    </source>
</evidence>
<dbReference type="GO" id="GO:0017171">
    <property type="term" value="F:serine hydrolase activity"/>
    <property type="evidence" value="ECO:0007669"/>
    <property type="project" value="TreeGrafter"/>
</dbReference>
<dbReference type="Pfam" id="PF00151">
    <property type="entry name" value="Lipase"/>
    <property type="match status" value="1"/>
</dbReference>
<evidence type="ECO:0000313" key="6">
    <source>
        <dbReference type="EMBL" id="CAH0559149.1"/>
    </source>
</evidence>
<dbReference type="Gene3D" id="3.40.50.1820">
    <property type="entry name" value="alpha/beta hydrolase"/>
    <property type="match status" value="1"/>
</dbReference>
<dbReference type="InterPro" id="IPR029058">
    <property type="entry name" value="AB_hydrolase_fold"/>
</dbReference>
<dbReference type="InterPro" id="IPR013818">
    <property type="entry name" value="Lipase"/>
</dbReference>
<organism evidence="6 7">
    <name type="scientific">Brassicogethes aeneus</name>
    <name type="common">Rape pollen beetle</name>
    <name type="synonym">Meligethes aeneus</name>
    <dbReference type="NCBI Taxonomy" id="1431903"/>
    <lineage>
        <taxon>Eukaryota</taxon>
        <taxon>Metazoa</taxon>
        <taxon>Ecdysozoa</taxon>
        <taxon>Arthropoda</taxon>
        <taxon>Hexapoda</taxon>
        <taxon>Insecta</taxon>
        <taxon>Pterygota</taxon>
        <taxon>Neoptera</taxon>
        <taxon>Endopterygota</taxon>
        <taxon>Coleoptera</taxon>
        <taxon>Polyphaga</taxon>
        <taxon>Cucujiformia</taxon>
        <taxon>Nitidulidae</taxon>
        <taxon>Meligethinae</taxon>
        <taxon>Brassicogethes</taxon>
    </lineage>
</organism>
<dbReference type="GO" id="GO:0016298">
    <property type="term" value="F:lipase activity"/>
    <property type="evidence" value="ECO:0007669"/>
    <property type="project" value="InterPro"/>
</dbReference>
<keyword evidence="3" id="KW-0964">Secreted</keyword>
<keyword evidence="7" id="KW-1185">Reference proteome</keyword>
<evidence type="ECO:0000313" key="7">
    <source>
        <dbReference type="Proteomes" id="UP001154078"/>
    </source>
</evidence>
<dbReference type="GO" id="GO:0016042">
    <property type="term" value="P:lipid catabolic process"/>
    <property type="evidence" value="ECO:0007669"/>
    <property type="project" value="TreeGrafter"/>
</dbReference>
<proteinExistence type="inferred from homology"/>
<dbReference type="Proteomes" id="UP001154078">
    <property type="component" value="Chromosome 6"/>
</dbReference>
<evidence type="ECO:0000256" key="3">
    <source>
        <dbReference type="ARBA" id="ARBA00022525"/>
    </source>
</evidence>
<dbReference type="InterPro" id="IPR000734">
    <property type="entry name" value="TAG_lipase"/>
</dbReference>
<dbReference type="EMBL" id="OV121137">
    <property type="protein sequence ID" value="CAH0559149.1"/>
    <property type="molecule type" value="Genomic_DNA"/>
</dbReference>
<comment type="similarity">
    <text evidence="2 4">Belongs to the AB hydrolase superfamily. Lipase family.</text>
</comment>
<protein>
    <recommendedName>
        <fullName evidence="5">Lipase domain-containing protein</fullName>
    </recommendedName>
</protein>
<sequence length="244" mass="26718">MMDLSSILNTVCSFLGSVPILCPPEAAVYYFLFTRLNPKYHQQLILNEDTILNGSNIDFKKPTKMYITGTFGTYTSQDSQATKNAYLVNQDCNMILVDASEILTGIDLRSGAYILAEPVALEVAEFIDYMVTKGLKLSDLELIGLSLGGQVIGLAAAAVKSGKVAYDPVGLVFNGYPPSMRLDETDAELVIVLHTNPQEWGYYGSCGHIDFWVNRNLIIQPGCGPVESVLRSVENLADLSKKAY</sequence>
<evidence type="ECO:0000256" key="4">
    <source>
        <dbReference type="RuleBase" id="RU004262"/>
    </source>
</evidence>
<evidence type="ECO:0000256" key="2">
    <source>
        <dbReference type="ARBA" id="ARBA00010701"/>
    </source>
</evidence>
<dbReference type="SUPFAM" id="SSF53474">
    <property type="entry name" value="alpha/beta-Hydrolases"/>
    <property type="match status" value="1"/>
</dbReference>